<keyword evidence="1" id="KW-0472">Membrane</keyword>
<keyword evidence="1" id="KW-0812">Transmembrane</keyword>
<sequence>MAGKKTDAIVATGYYAVILLLVAFHLDMLAMWGMAGGMLVGAGLRLVRR</sequence>
<keyword evidence="1" id="KW-1133">Transmembrane helix</keyword>
<proteinExistence type="predicted"/>
<protein>
    <submittedName>
        <fullName evidence="2">Uncharacterized protein</fullName>
    </submittedName>
</protein>
<feature type="transmembrane region" description="Helical" evidence="1">
    <location>
        <begin position="7"/>
        <end position="24"/>
    </location>
</feature>
<dbReference type="RefSeq" id="WP_203642417.1">
    <property type="nucleotide sequence ID" value="NZ_BOLN01000001.1"/>
</dbReference>
<comment type="caution">
    <text evidence="2">The sequence shown here is derived from an EMBL/GenBank/DDBJ whole genome shotgun (WGS) entry which is preliminary data.</text>
</comment>
<accession>A0ABW4D2I9</accession>
<reference evidence="3" key="1">
    <citation type="journal article" date="2019" name="Int. J. Syst. Evol. Microbiol.">
        <title>The Global Catalogue of Microorganisms (GCM) 10K type strain sequencing project: providing services to taxonomists for standard genome sequencing and annotation.</title>
        <authorList>
            <consortium name="The Broad Institute Genomics Platform"/>
            <consortium name="The Broad Institute Genome Sequencing Center for Infectious Disease"/>
            <person name="Wu L."/>
            <person name="Ma J."/>
        </authorList>
    </citation>
    <scope>NUCLEOTIDE SEQUENCE [LARGE SCALE GENOMIC DNA]</scope>
    <source>
        <strain evidence="3">CCM 8979</strain>
    </source>
</reference>
<keyword evidence="3" id="KW-1185">Reference proteome</keyword>
<gene>
    <name evidence="2" type="ORF">ACFQ44_01375</name>
</gene>
<organism evidence="2 3">
    <name type="scientific">Levilactobacillus lanxiensis</name>
    <dbReference type="NCBI Taxonomy" id="2799568"/>
    <lineage>
        <taxon>Bacteria</taxon>
        <taxon>Bacillati</taxon>
        <taxon>Bacillota</taxon>
        <taxon>Bacilli</taxon>
        <taxon>Lactobacillales</taxon>
        <taxon>Lactobacillaceae</taxon>
        <taxon>Levilactobacillus</taxon>
    </lineage>
</organism>
<name>A0ABW4D2I9_9LACO</name>
<dbReference type="EMBL" id="JBHTOD010000001">
    <property type="protein sequence ID" value="MFD1454328.1"/>
    <property type="molecule type" value="Genomic_DNA"/>
</dbReference>
<evidence type="ECO:0000256" key="1">
    <source>
        <dbReference type="SAM" id="Phobius"/>
    </source>
</evidence>
<evidence type="ECO:0000313" key="3">
    <source>
        <dbReference type="Proteomes" id="UP001597189"/>
    </source>
</evidence>
<dbReference type="Proteomes" id="UP001597189">
    <property type="component" value="Unassembled WGS sequence"/>
</dbReference>
<evidence type="ECO:0000313" key="2">
    <source>
        <dbReference type="EMBL" id="MFD1454328.1"/>
    </source>
</evidence>